<evidence type="ECO:0000259" key="1">
    <source>
        <dbReference type="PROSITE" id="PS50056"/>
    </source>
</evidence>
<protein>
    <submittedName>
        <fullName evidence="2">Protein-tyrosine-phosphatase</fullName>
        <ecNumber evidence="2">3.1.3.48</ecNumber>
    </submittedName>
</protein>
<dbReference type="EC" id="3.1.3.48" evidence="2"/>
<dbReference type="InterPro" id="IPR029021">
    <property type="entry name" value="Prot-tyrosine_phosphatase-like"/>
</dbReference>
<evidence type="ECO:0000313" key="3">
    <source>
        <dbReference type="Proteomes" id="UP000002482"/>
    </source>
</evidence>
<dbReference type="Pfam" id="PF14566">
    <property type="entry name" value="PTPlike_phytase"/>
    <property type="match status" value="1"/>
</dbReference>
<dbReference type="Gene3D" id="3.30.70.1690">
    <property type="match status" value="1"/>
</dbReference>
<dbReference type="HOGENOM" id="CLU_061993_1_0_4"/>
<dbReference type="PROSITE" id="PS00383">
    <property type="entry name" value="TYR_PHOSPHATASE_1"/>
    <property type="match status" value="1"/>
</dbReference>
<dbReference type="InterPro" id="IPR000387">
    <property type="entry name" value="Tyr_Pase_dom"/>
</dbReference>
<organism evidence="2 3">
    <name type="scientific">Paracidovorax avenae (strain ATCC 19860 / DSM 7227 / CCUG 15838 / JCM 20985 / LMG 2117 / NCPPB 1011)</name>
    <name type="common">Acidovorax avenae</name>
    <dbReference type="NCBI Taxonomy" id="643561"/>
    <lineage>
        <taxon>Bacteria</taxon>
        <taxon>Pseudomonadati</taxon>
        <taxon>Pseudomonadota</taxon>
        <taxon>Betaproteobacteria</taxon>
        <taxon>Burkholderiales</taxon>
        <taxon>Comamonadaceae</taxon>
        <taxon>Paracidovorax</taxon>
    </lineage>
</organism>
<name>F0QA27_PARA1</name>
<dbReference type="KEGG" id="aaa:Acav_3386"/>
<gene>
    <name evidence="2" type="ordered locus">Acav_3386</name>
</gene>
<dbReference type="PROSITE" id="PS50056">
    <property type="entry name" value="TYR_PHOSPHATASE_2"/>
    <property type="match status" value="1"/>
</dbReference>
<dbReference type="Proteomes" id="UP000002482">
    <property type="component" value="Chromosome"/>
</dbReference>
<keyword evidence="2" id="KW-0378">Hydrolase</keyword>
<dbReference type="SUPFAM" id="SSF52799">
    <property type="entry name" value="(Phosphotyrosine protein) phosphatases II"/>
    <property type="match status" value="1"/>
</dbReference>
<dbReference type="GO" id="GO:0004725">
    <property type="term" value="F:protein tyrosine phosphatase activity"/>
    <property type="evidence" value="ECO:0007669"/>
    <property type="project" value="UniProtKB-EC"/>
</dbReference>
<feature type="domain" description="Tyrosine specific protein phosphatases" evidence="1">
    <location>
        <begin position="186"/>
        <end position="242"/>
    </location>
</feature>
<dbReference type="EMBL" id="CP002521">
    <property type="protein sequence ID" value="ADX47287.1"/>
    <property type="molecule type" value="Genomic_DNA"/>
</dbReference>
<proteinExistence type="predicted"/>
<evidence type="ECO:0000313" key="2">
    <source>
        <dbReference type="EMBL" id="ADX47287.1"/>
    </source>
</evidence>
<dbReference type="Gene3D" id="3.90.190.10">
    <property type="entry name" value="Protein tyrosine phosphatase superfamily"/>
    <property type="match status" value="1"/>
</dbReference>
<keyword evidence="3" id="KW-1185">Reference proteome</keyword>
<dbReference type="SMART" id="SM01301">
    <property type="entry name" value="PTPlike_phytase"/>
    <property type="match status" value="1"/>
</dbReference>
<dbReference type="AlphaFoldDB" id="F0QA27"/>
<accession>F0QA27</accession>
<sequence length="297" mass="32838">MLLRQPVADTDLRLAYDTEPPQPPGTMAFFRHSGQAAELPPGFDTRGLESLQLSGSERITSAEQVRAIRQAYGDGPVVVVDLRQESHAVADGHSLTWRGTNDWGNVGLDTAATMAREAGQLEELRRQGNAVAVHAEYVKGKMDDPAPRHLATTLACSEQEIVETAGAEYRRIAVTDHMRPSRAEVDQFIELVRDLPEGTGLHVHCNGGRGRTTTFMVLYDMLRNAREVGADAIMARQSKLGMDYNLADPGTAKKRKQLFHADRLAFLHEFHAYARENPGGLPRTWSQWRSTDAAQPT</sequence>
<reference evidence="2" key="1">
    <citation type="submission" date="2011-02" db="EMBL/GenBank/DDBJ databases">
        <title>Complete sequence of Acidovorax avenae subsp. avenae ATCC 19860.</title>
        <authorList>
            <consortium name="US DOE Joint Genome Institute"/>
            <person name="Lucas S."/>
            <person name="Copeland A."/>
            <person name="Lapidus A."/>
            <person name="Cheng J.-F."/>
            <person name="Goodwin L."/>
            <person name="Pitluck S."/>
            <person name="Chertkov O."/>
            <person name="Held B."/>
            <person name="Detter J.C."/>
            <person name="Han C."/>
            <person name="Tapia R."/>
            <person name="Land M."/>
            <person name="Hauser L."/>
            <person name="Kyrpides N."/>
            <person name="Ivanova N."/>
            <person name="Ovchinnikova G."/>
            <person name="Pagani I."/>
            <person name="Gordon S."/>
            <person name="Woyke T."/>
        </authorList>
    </citation>
    <scope>NUCLEOTIDE SEQUENCE</scope>
    <source>
        <strain evidence="2">ATCC 19860</strain>
    </source>
</reference>
<dbReference type="InterPro" id="IPR016130">
    <property type="entry name" value="Tyr_Pase_AS"/>
</dbReference>